<dbReference type="InterPro" id="IPR023398">
    <property type="entry name" value="TIF_eIF4e-like"/>
</dbReference>
<dbReference type="EMBL" id="CP003006">
    <property type="protein sequence ID" value="AEO60195.1"/>
    <property type="molecule type" value="Genomic_DNA"/>
</dbReference>
<dbReference type="Pfam" id="PF08939">
    <property type="entry name" value="Bles03"/>
    <property type="match status" value="1"/>
</dbReference>
<protein>
    <recommendedName>
        <fullName evidence="5">DUF1917-domain-containing protein</fullName>
    </recommendedName>
</protein>
<evidence type="ECO:0000313" key="3">
    <source>
        <dbReference type="EMBL" id="AEO60195.1"/>
    </source>
</evidence>
<dbReference type="VEuPathDB" id="FungiDB:MYCTH_2309150"/>
<dbReference type="InParanoid" id="G2QI06"/>
<dbReference type="eggNOG" id="ENOG502SG47">
    <property type="taxonomic scope" value="Eukaryota"/>
</dbReference>
<keyword evidence="4" id="KW-1185">Reference proteome</keyword>
<evidence type="ECO:0000256" key="1">
    <source>
        <dbReference type="ARBA" id="ARBA00010568"/>
    </source>
</evidence>
<dbReference type="Gene3D" id="3.30.760.10">
    <property type="entry name" value="RNA Cap, Translation Initiation Factor Eif4e"/>
    <property type="match status" value="1"/>
</dbReference>
<dbReference type="PANTHER" id="PTHR31977:SF1">
    <property type="entry name" value="UPF0696 PROTEIN C11ORF68"/>
    <property type="match status" value="1"/>
</dbReference>
<feature type="region of interest" description="Disordered" evidence="2">
    <location>
        <begin position="43"/>
        <end position="64"/>
    </location>
</feature>
<dbReference type="KEGG" id="mtm:MYCTH_2309150"/>
<proteinExistence type="inferred from homology"/>
<dbReference type="AlphaFoldDB" id="G2QI06"/>
<sequence>MESDSDFYGDENTISSLEARVKDFDVIAWWDCRTSALDHFQLASHKPPSPPIPAGCPHDDPEEGQLGAKRLSESVEEFLGRLPPATTNWRPGLDWIRISNPYAPPQPDQALARFRKGAEERLALFAELKRMATAASAKAANRSLMTLRRDISEERRETIADLLELAGACNVVAGKWMLFPGPEHVNEVWTKVATATANGELGITAKVETRVRADKERLVCIYTRDFRDKDDVRRVLNRMRELELVRPGGRQIYYKPDAWTELGIYGGNGWGIAASMYSSNEIFGYTKTVPSRFS</sequence>
<evidence type="ECO:0008006" key="5">
    <source>
        <dbReference type="Google" id="ProtNLM"/>
    </source>
</evidence>
<dbReference type="OMA" id="RPIYYKC"/>
<dbReference type="InterPro" id="IPR015034">
    <property type="entry name" value="Bles03"/>
</dbReference>
<dbReference type="HOGENOM" id="CLU_051869_0_2_1"/>
<dbReference type="GeneID" id="11511200"/>
<dbReference type="OrthoDB" id="10067381at2759"/>
<dbReference type="SUPFAM" id="SSF55418">
    <property type="entry name" value="eIF4e-like"/>
    <property type="match status" value="1"/>
</dbReference>
<dbReference type="PANTHER" id="PTHR31977">
    <property type="entry name" value="UPF0696 PROTEIN C11ORF68"/>
    <property type="match status" value="1"/>
</dbReference>
<gene>
    <name evidence="3" type="ORF">MYCTH_2309150</name>
</gene>
<comment type="similarity">
    <text evidence="1">Belongs to the UPF0696 family.</text>
</comment>
<dbReference type="RefSeq" id="XP_003665440.1">
    <property type="nucleotide sequence ID" value="XM_003665392.1"/>
</dbReference>
<accession>G2QI06</accession>
<name>G2QI06_THET4</name>
<evidence type="ECO:0000313" key="4">
    <source>
        <dbReference type="Proteomes" id="UP000007322"/>
    </source>
</evidence>
<reference evidence="3 4" key="1">
    <citation type="journal article" date="2011" name="Nat. Biotechnol.">
        <title>Comparative genomic analysis of the thermophilic biomass-degrading fungi Myceliophthora thermophila and Thielavia terrestris.</title>
        <authorList>
            <person name="Berka R.M."/>
            <person name="Grigoriev I.V."/>
            <person name="Otillar R."/>
            <person name="Salamov A."/>
            <person name="Grimwood J."/>
            <person name="Reid I."/>
            <person name="Ishmael N."/>
            <person name="John T."/>
            <person name="Darmond C."/>
            <person name="Moisan M.-C."/>
            <person name="Henrissat B."/>
            <person name="Coutinho P.M."/>
            <person name="Lombard V."/>
            <person name="Natvig D.O."/>
            <person name="Lindquist E."/>
            <person name="Schmutz J."/>
            <person name="Lucas S."/>
            <person name="Harris P."/>
            <person name="Powlowski J."/>
            <person name="Bellemare A."/>
            <person name="Taylor D."/>
            <person name="Butler G."/>
            <person name="de Vries R.P."/>
            <person name="Allijn I.E."/>
            <person name="van den Brink J."/>
            <person name="Ushinsky S."/>
            <person name="Storms R."/>
            <person name="Powell A.J."/>
            <person name="Paulsen I.T."/>
            <person name="Elbourne L.D.H."/>
            <person name="Baker S.E."/>
            <person name="Magnuson J."/>
            <person name="LaBoissiere S."/>
            <person name="Clutterbuck A.J."/>
            <person name="Martinez D."/>
            <person name="Wogulis M."/>
            <person name="de Leon A.L."/>
            <person name="Rey M.W."/>
            <person name="Tsang A."/>
        </authorList>
    </citation>
    <scope>NUCLEOTIDE SEQUENCE [LARGE SCALE GENOMIC DNA]</scope>
    <source>
        <strain evidence="4">ATCC 42464 / BCRC 31852 / DSM 1799</strain>
    </source>
</reference>
<evidence type="ECO:0000256" key="2">
    <source>
        <dbReference type="SAM" id="MobiDB-lite"/>
    </source>
</evidence>
<organism evidence="3 4">
    <name type="scientific">Thermothelomyces thermophilus (strain ATCC 42464 / BCRC 31852 / DSM 1799)</name>
    <name type="common">Sporotrichum thermophile</name>
    <dbReference type="NCBI Taxonomy" id="573729"/>
    <lineage>
        <taxon>Eukaryota</taxon>
        <taxon>Fungi</taxon>
        <taxon>Dikarya</taxon>
        <taxon>Ascomycota</taxon>
        <taxon>Pezizomycotina</taxon>
        <taxon>Sordariomycetes</taxon>
        <taxon>Sordariomycetidae</taxon>
        <taxon>Sordariales</taxon>
        <taxon>Chaetomiaceae</taxon>
        <taxon>Thermothelomyces</taxon>
    </lineage>
</organism>
<dbReference type="Proteomes" id="UP000007322">
    <property type="component" value="Chromosome 5"/>
</dbReference>